<dbReference type="GO" id="GO:0015074">
    <property type="term" value="P:DNA integration"/>
    <property type="evidence" value="ECO:0007669"/>
    <property type="project" value="InterPro"/>
</dbReference>
<feature type="domain" description="Integrase catalytic" evidence="2">
    <location>
        <begin position="201"/>
        <end position="373"/>
    </location>
</feature>
<gene>
    <name evidence="3" type="ORF">GPM918_LOCUS36205</name>
    <name evidence="4" type="ORF">SRO942_LOCUS36932</name>
</gene>
<dbReference type="InterPro" id="IPR001584">
    <property type="entry name" value="Integrase_cat-core"/>
</dbReference>
<keyword evidence="5" id="KW-1185">Reference proteome</keyword>
<dbReference type="Proteomes" id="UP000681722">
    <property type="component" value="Unassembled WGS sequence"/>
</dbReference>
<dbReference type="InterPro" id="IPR012337">
    <property type="entry name" value="RNaseH-like_sf"/>
</dbReference>
<proteinExistence type="predicted"/>
<evidence type="ECO:0000259" key="2">
    <source>
        <dbReference type="PROSITE" id="PS50994"/>
    </source>
</evidence>
<dbReference type="SUPFAM" id="SSF53098">
    <property type="entry name" value="Ribonuclease H-like"/>
    <property type="match status" value="1"/>
</dbReference>
<sequence>MDNMEQTQSPIPITQSNEPPSSNGMINTSSIISMDNLSSNNSVSTDNHNNNNNTTTSNGDSESRSFKEADHYISTLKEKYCEKTVITKRSHDDILIALRMDRGKNGNFSAKFVYWCKNNFVLTQIASFDIICDQKSVMPIAIYESFYYLINECHQRISHGGRDKTLSEISSNYEWIPRAFVEIFLKQCIDCQMRKPVKTYIVSKPIISLRVMARLQIDLIDMSSHPDIIVSKDLAYSWILNCKDHFSKFTWVFPLKAKLTEEVVIHLHMLFFTFGPCRLLHSNNGREFVNKLVVNLKNLFPNMFIVHGRPRNPKCQGSVERANAVWCASLGKWLSFTGSLHWSEGLMPVVYDINTRVTGGTKCTPYDVMFGQKPRSDCVFWDSIRVDGVIEHGDLPKDIHEMIQNAENIEDDQNVASGSNSTDHEVVADVASL</sequence>
<comment type="caution">
    <text evidence="3">The sequence shown here is derived from an EMBL/GenBank/DDBJ whole genome shotgun (WGS) entry which is preliminary data.</text>
</comment>
<dbReference type="EMBL" id="CAJNOQ010021650">
    <property type="protein sequence ID" value="CAF1489893.1"/>
    <property type="molecule type" value="Genomic_DNA"/>
</dbReference>
<reference evidence="3" key="1">
    <citation type="submission" date="2021-02" db="EMBL/GenBank/DDBJ databases">
        <authorList>
            <person name="Nowell W R."/>
        </authorList>
    </citation>
    <scope>NUCLEOTIDE SEQUENCE</scope>
</reference>
<feature type="compositionally biased region" description="Polar residues" evidence="1">
    <location>
        <begin position="1"/>
        <end position="37"/>
    </location>
</feature>
<dbReference type="InterPro" id="IPR041588">
    <property type="entry name" value="Integrase_H2C2"/>
</dbReference>
<feature type="compositionally biased region" description="Low complexity" evidence="1">
    <location>
        <begin position="38"/>
        <end position="58"/>
    </location>
</feature>
<dbReference type="InterPro" id="IPR036397">
    <property type="entry name" value="RNaseH_sf"/>
</dbReference>
<dbReference type="AlphaFoldDB" id="A0A815SFD4"/>
<evidence type="ECO:0000313" key="5">
    <source>
        <dbReference type="Proteomes" id="UP000663829"/>
    </source>
</evidence>
<evidence type="ECO:0000313" key="3">
    <source>
        <dbReference type="EMBL" id="CAF1489893.1"/>
    </source>
</evidence>
<name>A0A815SFD4_9BILA</name>
<dbReference type="Pfam" id="PF17921">
    <property type="entry name" value="Integrase_H2C2"/>
    <property type="match status" value="1"/>
</dbReference>
<dbReference type="PANTHER" id="PTHR47266">
    <property type="entry name" value="ENDONUCLEASE-RELATED"/>
    <property type="match status" value="1"/>
</dbReference>
<evidence type="ECO:0000313" key="4">
    <source>
        <dbReference type="EMBL" id="CAF4353043.1"/>
    </source>
</evidence>
<accession>A0A815SFD4</accession>
<dbReference type="PROSITE" id="PS50994">
    <property type="entry name" value="INTEGRASE"/>
    <property type="match status" value="1"/>
</dbReference>
<feature type="region of interest" description="Disordered" evidence="1">
    <location>
        <begin position="1"/>
        <end position="65"/>
    </location>
</feature>
<dbReference type="GO" id="GO:0003676">
    <property type="term" value="F:nucleic acid binding"/>
    <property type="evidence" value="ECO:0007669"/>
    <property type="project" value="InterPro"/>
</dbReference>
<dbReference type="Proteomes" id="UP000663829">
    <property type="component" value="Unassembled WGS sequence"/>
</dbReference>
<dbReference type="Gene3D" id="3.30.420.10">
    <property type="entry name" value="Ribonuclease H-like superfamily/Ribonuclease H"/>
    <property type="match status" value="1"/>
</dbReference>
<protein>
    <recommendedName>
        <fullName evidence="2">Integrase catalytic domain-containing protein</fullName>
    </recommendedName>
</protein>
<evidence type="ECO:0000256" key="1">
    <source>
        <dbReference type="SAM" id="MobiDB-lite"/>
    </source>
</evidence>
<dbReference type="OrthoDB" id="2499658at2759"/>
<dbReference type="InterPro" id="IPR052160">
    <property type="entry name" value="Gypsy_RT_Integrase-like"/>
</dbReference>
<organism evidence="3 5">
    <name type="scientific">Didymodactylos carnosus</name>
    <dbReference type="NCBI Taxonomy" id="1234261"/>
    <lineage>
        <taxon>Eukaryota</taxon>
        <taxon>Metazoa</taxon>
        <taxon>Spiralia</taxon>
        <taxon>Gnathifera</taxon>
        <taxon>Rotifera</taxon>
        <taxon>Eurotatoria</taxon>
        <taxon>Bdelloidea</taxon>
        <taxon>Philodinida</taxon>
        <taxon>Philodinidae</taxon>
        <taxon>Didymodactylos</taxon>
    </lineage>
</organism>
<dbReference type="EMBL" id="CAJOBC010087137">
    <property type="protein sequence ID" value="CAF4353043.1"/>
    <property type="molecule type" value="Genomic_DNA"/>
</dbReference>